<dbReference type="Pfam" id="PF24626">
    <property type="entry name" value="SH3_Tf2-1"/>
    <property type="match status" value="1"/>
</dbReference>
<evidence type="ECO:0000313" key="2">
    <source>
        <dbReference type="EMBL" id="WMV58318.1"/>
    </source>
</evidence>
<proteinExistence type="predicted"/>
<reference evidence="2" key="1">
    <citation type="submission" date="2023-08" db="EMBL/GenBank/DDBJ databases">
        <title>A de novo genome assembly of Solanum verrucosum Schlechtendal, a Mexican diploid species geographically isolated from the other diploid A-genome species in potato relatives.</title>
        <authorList>
            <person name="Hosaka K."/>
        </authorList>
    </citation>
    <scope>NUCLEOTIDE SEQUENCE</scope>
    <source>
        <tissue evidence="2">Young leaves</tissue>
    </source>
</reference>
<dbReference type="EMBL" id="CP133623">
    <property type="protein sequence ID" value="WMV58318.1"/>
    <property type="molecule type" value="Genomic_DNA"/>
</dbReference>
<organism evidence="2 3">
    <name type="scientific">Solanum verrucosum</name>
    <dbReference type="NCBI Taxonomy" id="315347"/>
    <lineage>
        <taxon>Eukaryota</taxon>
        <taxon>Viridiplantae</taxon>
        <taxon>Streptophyta</taxon>
        <taxon>Embryophyta</taxon>
        <taxon>Tracheophyta</taxon>
        <taxon>Spermatophyta</taxon>
        <taxon>Magnoliopsida</taxon>
        <taxon>eudicotyledons</taxon>
        <taxon>Gunneridae</taxon>
        <taxon>Pentapetalae</taxon>
        <taxon>asterids</taxon>
        <taxon>lamiids</taxon>
        <taxon>Solanales</taxon>
        <taxon>Solanaceae</taxon>
        <taxon>Solanoideae</taxon>
        <taxon>Solaneae</taxon>
        <taxon>Solanum</taxon>
    </lineage>
</organism>
<dbReference type="AlphaFoldDB" id="A0AAF0V7W9"/>
<dbReference type="PANTHER" id="PTHR46148">
    <property type="entry name" value="CHROMO DOMAIN-CONTAINING PROTEIN"/>
    <property type="match status" value="1"/>
</dbReference>
<evidence type="ECO:0000313" key="3">
    <source>
        <dbReference type="Proteomes" id="UP001234989"/>
    </source>
</evidence>
<gene>
    <name evidence="2" type="ORF">MTR67_051703</name>
</gene>
<accession>A0AAF0V7W9</accession>
<name>A0AAF0V7W9_SOLVR</name>
<protein>
    <recommendedName>
        <fullName evidence="1">Tf2-1-like SH3-like domain-containing protein</fullName>
    </recommendedName>
</protein>
<dbReference type="Proteomes" id="UP001234989">
    <property type="component" value="Chromosome 12"/>
</dbReference>
<dbReference type="InterPro" id="IPR056924">
    <property type="entry name" value="SH3_Tf2-1"/>
</dbReference>
<dbReference type="PANTHER" id="PTHR46148:SF58">
    <property type="entry name" value="RETROTRANSPOSON PROTEIN"/>
    <property type="match status" value="1"/>
</dbReference>
<evidence type="ECO:0000259" key="1">
    <source>
        <dbReference type="Pfam" id="PF24626"/>
    </source>
</evidence>
<keyword evidence="3" id="KW-1185">Reference proteome</keyword>
<feature type="domain" description="Tf2-1-like SH3-like" evidence="1">
    <location>
        <begin position="6"/>
        <end position="56"/>
    </location>
</feature>
<sequence>MKGVMRFGNRGKFSTHFVGPYKILRRVGEAAYELELPNEFASVHPVLHVYMLKKCVGDPSSIVSLEGLDVKENLSNEEAINVDIAGPLGLLPNHWLSRRVGLVHELACWNFWRAEGPLGNSSSSYHDPGVPLRCNKAYRTPKNSIQAT</sequence>